<evidence type="ECO:0000256" key="1">
    <source>
        <dbReference type="ARBA" id="ARBA00023002"/>
    </source>
</evidence>
<dbReference type="InterPro" id="IPR019752">
    <property type="entry name" value="Pyrv/ketoisovalerate_OxRed_cat"/>
</dbReference>
<evidence type="ECO:0000259" key="3">
    <source>
        <dbReference type="Pfam" id="PF01855"/>
    </source>
</evidence>
<dbReference type="InterPro" id="IPR033412">
    <property type="entry name" value="PFOR_II"/>
</dbReference>
<dbReference type="SUPFAM" id="SSF52518">
    <property type="entry name" value="Thiamin diphosphate-binding fold (THDP-binding)"/>
    <property type="match status" value="1"/>
</dbReference>
<dbReference type="Pfam" id="PF17147">
    <property type="entry name" value="PFOR_II"/>
    <property type="match status" value="1"/>
</dbReference>
<dbReference type="InterPro" id="IPR050722">
    <property type="entry name" value="Pyruvate:ferred/Flavod_OxRd"/>
</dbReference>
<gene>
    <name evidence="5" type="ORF">OD459_04535</name>
</gene>
<sequence length="578" mass="63537">MINQLSWKVGGQQGEGIESTGEIFSIALNRLGYYLYGYRHFSSRIKGGHTNNKIRVSTSQIRSISDDLDILVAFDQETIDLNYKELHDKGIMIADAKFDPKQPEDTNAVLFAVPFTEIATELGTSLMKNMVAVGATCAVLNLDIKVFEEVVQEIFGRKGQQVVDKNMEAIQAGFDFMKEKLGDDVELMELEKADGLKRLFMIGNDAIALGALAGGCRFMAAYPITPASEIMEYLIKKLPALGGSVIQTEDEIAAVTMAIGANYAGVRSLTASAGPGLSLKMEAIGLSGITETPLVIVDTQRGGPSTGLPTKQEQSDLMAMIYGTHGEIPKIVLAPSTVQEAFYDTAEAFNLAEEYQCPVIILSDLQLSLGKQTVEPLDFSKVEIRRGKLVTEELPEIENKGYFKRFEVTEDGVSPRVIPGMKNGIHHVTGVEHDETGKPSESAANRNAQMDKRFRKVENIKFNTPVHKNAPHEEADLLIVGFNSTRGAIEEAMSRLEQDGIKVNHAQVRLIHPFPTDELLPLVKTAKKIAVVENNATGQLANIMKMNVGHAEKVYKLLKYDGNPFLPHEIHTKCKELF</sequence>
<dbReference type="RefSeq" id="WP_048008958.1">
    <property type="nucleotide sequence ID" value="NZ_CP085255.1"/>
</dbReference>
<dbReference type="InterPro" id="IPR009014">
    <property type="entry name" value="Transketo_C/PFOR_II"/>
</dbReference>
<dbReference type="Gene3D" id="3.40.50.920">
    <property type="match status" value="1"/>
</dbReference>
<dbReference type="Pfam" id="PF01558">
    <property type="entry name" value="POR"/>
    <property type="match status" value="1"/>
</dbReference>
<dbReference type="SUPFAM" id="SSF52922">
    <property type="entry name" value="TK C-terminal domain-like"/>
    <property type="match status" value="1"/>
</dbReference>
<dbReference type="CDD" id="cd07034">
    <property type="entry name" value="TPP_PYR_PFOR_IOR-alpha_like"/>
    <property type="match status" value="1"/>
</dbReference>
<dbReference type="Gene3D" id="3.40.920.10">
    <property type="entry name" value="Pyruvate-ferredoxin oxidoreductase, PFOR, domain III"/>
    <property type="match status" value="1"/>
</dbReference>
<dbReference type="InterPro" id="IPR002869">
    <property type="entry name" value="Pyrv_flavodox_OxRed_cen"/>
</dbReference>
<keyword evidence="1" id="KW-0560">Oxidoreductase</keyword>
<evidence type="ECO:0000313" key="5">
    <source>
        <dbReference type="EMBL" id="UYG96301.1"/>
    </source>
</evidence>
<evidence type="ECO:0000313" key="6">
    <source>
        <dbReference type="Proteomes" id="UP001163104"/>
    </source>
</evidence>
<feature type="domain" description="Pyruvate flavodoxin/ferredoxin oxidoreductase pyrimidine binding" evidence="3">
    <location>
        <begin position="210"/>
        <end position="450"/>
    </location>
</feature>
<dbReference type="PANTHER" id="PTHR32154:SF20">
    <property type="entry name" value="2-OXOGLUTARATE OXIDOREDUCTASE SUBUNIT KORA"/>
    <property type="match status" value="1"/>
</dbReference>
<dbReference type="SUPFAM" id="SSF53323">
    <property type="entry name" value="Pyruvate-ferredoxin oxidoreductase, PFOR, domain III"/>
    <property type="match status" value="1"/>
</dbReference>
<dbReference type="FunFam" id="3.40.50.970:FF:000022">
    <property type="entry name" value="2-oxoglutarate ferredoxin oxidoreductase alpha subunit"/>
    <property type="match status" value="1"/>
</dbReference>
<dbReference type="InterPro" id="IPR029061">
    <property type="entry name" value="THDP-binding"/>
</dbReference>
<dbReference type="EMBL" id="CP107027">
    <property type="protein sequence ID" value="UYG96301.1"/>
    <property type="molecule type" value="Genomic_DNA"/>
</dbReference>
<dbReference type="AlphaFoldDB" id="A0AA46PA56"/>
<evidence type="ECO:0000259" key="2">
    <source>
        <dbReference type="Pfam" id="PF01558"/>
    </source>
</evidence>
<protein>
    <submittedName>
        <fullName evidence="5">2-oxoacid:acceptor oxidoreductase subunit alpha</fullName>
    </submittedName>
</protein>
<name>A0AA46PA56_CYTFI</name>
<dbReference type="Pfam" id="PF01855">
    <property type="entry name" value="POR_N"/>
    <property type="match status" value="1"/>
</dbReference>
<organism evidence="5 6">
    <name type="scientific">Cytobacillus firmus</name>
    <name type="common">Bacillus firmus</name>
    <dbReference type="NCBI Taxonomy" id="1399"/>
    <lineage>
        <taxon>Bacteria</taxon>
        <taxon>Bacillati</taxon>
        <taxon>Bacillota</taxon>
        <taxon>Bacilli</taxon>
        <taxon>Bacillales</taxon>
        <taxon>Bacillaceae</taxon>
        <taxon>Cytobacillus</taxon>
    </lineage>
</organism>
<dbReference type="FunFam" id="3.40.50.920:FF:000009">
    <property type="entry name" value="2-oxoglutarate ferredoxin oxidoreductase subunit alpha"/>
    <property type="match status" value="1"/>
</dbReference>
<feature type="domain" description="Pyruvate:ferredoxin oxidoreductase core" evidence="4">
    <location>
        <begin position="475"/>
        <end position="564"/>
    </location>
</feature>
<dbReference type="Proteomes" id="UP001163104">
    <property type="component" value="Chromosome"/>
</dbReference>
<dbReference type="GO" id="GO:0006979">
    <property type="term" value="P:response to oxidative stress"/>
    <property type="evidence" value="ECO:0007669"/>
    <property type="project" value="TreeGrafter"/>
</dbReference>
<dbReference type="GO" id="GO:0016903">
    <property type="term" value="F:oxidoreductase activity, acting on the aldehyde or oxo group of donors"/>
    <property type="evidence" value="ECO:0007669"/>
    <property type="project" value="InterPro"/>
</dbReference>
<proteinExistence type="predicted"/>
<dbReference type="Gene3D" id="3.40.50.970">
    <property type="match status" value="1"/>
</dbReference>
<feature type="domain" description="Pyruvate/ketoisovalerate oxidoreductase catalytic" evidence="2">
    <location>
        <begin position="14"/>
        <end position="175"/>
    </location>
</feature>
<dbReference type="InterPro" id="IPR022367">
    <property type="entry name" value="2-oxoacid/accept_OxRdtase_asu"/>
</dbReference>
<dbReference type="NCBIfam" id="TIGR03710">
    <property type="entry name" value="OAFO_sf"/>
    <property type="match status" value="1"/>
</dbReference>
<evidence type="ECO:0000259" key="4">
    <source>
        <dbReference type="Pfam" id="PF17147"/>
    </source>
</evidence>
<reference evidence="5" key="1">
    <citation type="submission" date="2022-10" db="EMBL/GenBank/DDBJ databases">
        <title>Mechanism of multi-heavy metal repair in Cytobacillus Firmus M7.</title>
        <authorList>
            <person name="Li X."/>
            <person name="Yu C."/>
        </authorList>
    </citation>
    <scope>NUCLEOTIDE SEQUENCE</scope>
    <source>
        <strain evidence="5">M7</strain>
    </source>
</reference>
<dbReference type="FunFam" id="3.40.920.10:FF:000003">
    <property type="entry name" value="Pyruvate ferredoxin oxidoreductase, alpha subunit"/>
    <property type="match status" value="1"/>
</dbReference>
<dbReference type="PANTHER" id="PTHR32154">
    <property type="entry name" value="PYRUVATE-FLAVODOXIN OXIDOREDUCTASE-RELATED"/>
    <property type="match status" value="1"/>
</dbReference>
<dbReference type="InterPro" id="IPR002880">
    <property type="entry name" value="Pyrv_Fd/Flavodoxin_OxRdtase_N"/>
</dbReference>
<accession>A0AA46PA56</accession>